<evidence type="ECO:0000256" key="1">
    <source>
        <dbReference type="ARBA" id="ARBA00023015"/>
    </source>
</evidence>
<dbReference type="InterPro" id="IPR018490">
    <property type="entry name" value="cNMP-bd_dom_sf"/>
</dbReference>
<dbReference type="GO" id="GO:0003700">
    <property type="term" value="F:DNA-binding transcription factor activity"/>
    <property type="evidence" value="ECO:0007669"/>
    <property type="project" value="TreeGrafter"/>
</dbReference>
<dbReference type="AlphaFoldDB" id="A0A2H3L1A0"/>
<evidence type="ECO:0000313" key="6">
    <source>
        <dbReference type="EMBL" id="PDV98431.1"/>
    </source>
</evidence>
<dbReference type="EMBL" id="LYXE01000101">
    <property type="protein sequence ID" value="PDV98431.1"/>
    <property type="molecule type" value="Genomic_DNA"/>
</dbReference>
<organism evidence="6 7">
    <name type="scientific">Candidatus Chloroploca asiatica</name>
    <dbReference type="NCBI Taxonomy" id="1506545"/>
    <lineage>
        <taxon>Bacteria</taxon>
        <taxon>Bacillati</taxon>
        <taxon>Chloroflexota</taxon>
        <taxon>Chloroflexia</taxon>
        <taxon>Chloroflexales</taxon>
        <taxon>Chloroflexineae</taxon>
        <taxon>Oscillochloridaceae</taxon>
        <taxon>Candidatus Chloroploca</taxon>
    </lineage>
</organism>
<dbReference type="SUPFAM" id="SSF51206">
    <property type="entry name" value="cAMP-binding domain-like"/>
    <property type="match status" value="1"/>
</dbReference>
<dbReference type="Gene3D" id="2.60.120.10">
    <property type="entry name" value="Jelly Rolls"/>
    <property type="match status" value="1"/>
</dbReference>
<dbReference type="InterPro" id="IPR050397">
    <property type="entry name" value="Env_Response_Regulators"/>
</dbReference>
<dbReference type="Pfam" id="PF13545">
    <property type="entry name" value="HTH_Crp_2"/>
    <property type="match status" value="1"/>
</dbReference>
<dbReference type="Gene3D" id="1.10.10.10">
    <property type="entry name" value="Winged helix-like DNA-binding domain superfamily/Winged helix DNA-binding domain"/>
    <property type="match status" value="1"/>
</dbReference>
<dbReference type="GO" id="GO:0005829">
    <property type="term" value="C:cytosol"/>
    <property type="evidence" value="ECO:0007669"/>
    <property type="project" value="TreeGrafter"/>
</dbReference>
<dbReference type="Pfam" id="PF00027">
    <property type="entry name" value="cNMP_binding"/>
    <property type="match status" value="1"/>
</dbReference>
<evidence type="ECO:0000259" key="5">
    <source>
        <dbReference type="PROSITE" id="PS51063"/>
    </source>
</evidence>
<dbReference type="FunFam" id="1.10.10.10:FF:000019">
    <property type="entry name" value="Crp/Fnr family transcriptional regulator"/>
    <property type="match status" value="1"/>
</dbReference>
<feature type="domain" description="Cyclic nucleotide-binding" evidence="4">
    <location>
        <begin position="15"/>
        <end position="118"/>
    </location>
</feature>
<dbReference type="InterPro" id="IPR036390">
    <property type="entry name" value="WH_DNA-bd_sf"/>
</dbReference>
<proteinExistence type="predicted"/>
<accession>A0A2H3L1A0</accession>
<dbReference type="InterPro" id="IPR014710">
    <property type="entry name" value="RmlC-like_jellyroll"/>
</dbReference>
<dbReference type="PRINTS" id="PR00034">
    <property type="entry name" value="HTHCRP"/>
</dbReference>
<feature type="domain" description="HTH crp-type" evidence="5">
    <location>
        <begin position="149"/>
        <end position="224"/>
    </location>
</feature>
<dbReference type="InterPro" id="IPR012318">
    <property type="entry name" value="HTH_CRP"/>
</dbReference>
<dbReference type="RefSeq" id="WP_097653539.1">
    <property type="nucleotide sequence ID" value="NZ_LYXE01000101.1"/>
</dbReference>
<dbReference type="InterPro" id="IPR036388">
    <property type="entry name" value="WH-like_DNA-bd_sf"/>
</dbReference>
<dbReference type="CDD" id="cd00038">
    <property type="entry name" value="CAP_ED"/>
    <property type="match status" value="1"/>
</dbReference>
<keyword evidence="7" id="KW-1185">Reference proteome</keyword>
<dbReference type="PANTHER" id="PTHR24567">
    <property type="entry name" value="CRP FAMILY TRANSCRIPTIONAL REGULATORY PROTEIN"/>
    <property type="match status" value="1"/>
</dbReference>
<keyword evidence="2" id="KW-0238">DNA-binding</keyword>
<evidence type="ECO:0000259" key="4">
    <source>
        <dbReference type="PROSITE" id="PS50042"/>
    </source>
</evidence>
<comment type="caution">
    <text evidence="6">The sequence shown here is derived from an EMBL/GenBank/DDBJ whole genome shotgun (WGS) entry which is preliminary data.</text>
</comment>
<gene>
    <name evidence="6" type="ORF">A9Q02_15495</name>
</gene>
<dbReference type="PROSITE" id="PS50042">
    <property type="entry name" value="CNMP_BINDING_3"/>
    <property type="match status" value="1"/>
</dbReference>
<dbReference type="Proteomes" id="UP000220922">
    <property type="component" value="Unassembled WGS sequence"/>
</dbReference>
<dbReference type="SMART" id="SM00419">
    <property type="entry name" value="HTH_CRP"/>
    <property type="match status" value="1"/>
</dbReference>
<dbReference type="SMART" id="SM00100">
    <property type="entry name" value="cNMP"/>
    <property type="match status" value="1"/>
</dbReference>
<name>A0A2H3L1A0_9CHLR</name>
<dbReference type="InterPro" id="IPR000595">
    <property type="entry name" value="cNMP-bd_dom"/>
</dbReference>
<dbReference type="GO" id="GO:0003677">
    <property type="term" value="F:DNA binding"/>
    <property type="evidence" value="ECO:0007669"/>
    <property type="project" value="UniProtKB-KW"/>
</dbReference>
<reference evidence="6 7" key="1">
    <citation type="submission" date="2016-05" db="EMBL/GenBank/DDBJ databases">
        <authorList>
            <person name="Lavstsen T."/>
            <person name="Jespersen J.S."/>
        </authorList>
    </citation>
    <scope>NUCLEOTIDE SEQUENCE [LARGE SCALE GENOMIC DNA]</scope>
    <source>
        <strain evidence="6 7">B7-9</strain>
    </source>
</reference>
<keyword evidence="3" id="KW-0804">Transcription</keyword>
<dbReference type="SUPFAM" id="SSF46785">
    <property type="entry name" value="Winged helix' DNA-binding domain"/>
    <property type="match status" value="1"/>
</dbReference>
<evidence type="ECO:0000313" key="7">
    <source>
        <dbReference type="Proteomes" id="UP000220922"/>
    </source>
</evidence>
<evidence type="ECO:0000256" key="3">
    <source>
        <dbReference type="ARBA" id="ARBA00023163"/>
    </source>
</evidence>
<dbReference type="OrthoDB" id="9812325at2"/>
<protein>
    <submittedName>
        <fullName evidence="6">Cyclic nucleotide-binding protein</fullName>
    </submittedName>
</protein>
<dbReference type="PROSITE" id="PS51063">
    <property type="entry name" value="HTH_CRP_2"/>
    <property type="match status" value="1"/>
</dbReference>
<dbReference type="PANTHER" id="PTHR24567:SF74">
    <property type="entry name" value="HTH-TYPE TRANSCRIPTIONAL REGULATOR ARCR"/>
    <property type="match status" value="1"/>
</dbReference>
<sequence length="232" mass="26248">MSNEPAIHYVVASDIFRDLNPTERAEVERLIAYNVYPPGQIFHAPNEYGEQLFVLRSGRVRIYKLSPEGRALTLMVLEPVTIFGEMTMVGQWLHDTFADGMTECVIGVMGRDTLRRIIERYPQVALAFMELMGQRLQAMENKLADIAFKSVPQRLASVLLNLAGVSAMSQPQPLPPPSVVRYTHQQLAEMIGSYRETVTKAIGELRESGMIRIEDEAIILIDLPRLRKLAHR</sequence>
<evidence type="ECO:0000256" key="2">
    <source>
        <dbReference type="ARBA" id="ARBA00023125"/>
    </source>
</evidence>
<keyword evidence="1" id="KW-0805">Transcription regulation</keyword>